<name>A0A193PE84_LOTJA</name>
<organism evidence="3">
    <name type="scientific">Lotus japonicus</name>
    <name type="common">Lotus corniculatus var. japonicus</name>
    <dbReference type="NCBI Taxonomy" id="34305"/>
    <lineage>
        <taxon>Eukaryota</taxon>
        <taxon>Viridiplantae</taxon>
        <taxon>Streptophyta</taxon>
        <taxon>Embryophyta</taxon>
        <taxon>Tracheophyta</taxon>
        <taxon>Spermatophyta</taxon>
        <taxon>Magnoliopsida</taxon>
        <taxon>eudicotyledons</taxon>
        <taxon>Gunneridae</taxon>
        <taxon>Pentapetalae</taxon>
        <taxon>rosids</taxon>
        <taxon>fabids</taxon>
        <taxon>Fabales</taxon>
        <taxon>Fabaceae</taxon>
        <taxon>Papilionoideae</taxon>
        <taxon>50 kb inversion clade</taxon>
        <taxon>NPAAA clade</taxon>
        <taxon>Hologalegina</taxon>
        <taxon>robinioid clade</taxon>
        <taxon>Loteae</taxon>
        <taxon>Lotus</taxon>
    </lineage>
</organism>
<feature type="region of interest" description="Disordered" evidence="1">
    <location>
        <begin position="47"/>
        <end position="72"/>
    </location>
</feature>
<feature type="chain" id="PRO_5008260982" evidence="2">
    <location>
        <begin position="29"/>
        <end position="72"/>
    </location>
</feature>
<proteinExistence type="evidence at transcript level"/>
<sequence length="72" mass="8350">MANASRIMRVFIVMLMMSTLFIMSLVQARSLERRVDSQHLLQMMKHKHPRRALEDWISPGGPDPKHNKQGHG</sequence>
<dbReference type="EMBL" id="LC120808">
    <property type="protein sequence ID" value="BAV14866.1"/>
    <property type="molecule type" value="mRNA"/>
</dbReference>
<keyword evidence="2" id="KW-0732">Signal</keyword>
<gene>
    <name evidence="3" type="primary">CLE-RS3</name>
</gene>
<feature type="signal peptide" evidence="2">
    <location>
        <begin position="1"/>
        <end position="28"/>
    </location>
</feature>
<dbReference type="AlphaFoldDB" id="A0A193PE84"/>
<evidence type="ECO:0000256" key="1">
    <source>
        <dbReference type="SAM" id="MobiDB-lite"/>
    </source>
</evidence>
<protein>
    <submittedName>
        <fullName evidence="3">CLAVATA3/ESR-related-ROOT SIGNAL 3</fullName>
    </submittedName>
</protein>
<evidence type="ECO:0000256" key="2">
    <source>
        <dbReference type="SAM" id="SignalP"/>
    </source>
</evidence>
<accession>A0A193PE84</accession>
<reference evidence="3" key="1">
    <citation type="journal article" date="2016" name="J. Plant Res.">
        <title>Expression of the CLE-RS3 gene suppresses root nodulation in Lotus japonicus.</title>
        <authorList>
            <person name="Nishida H."/>
            <person name="Handa Y."/>
            <person name="Tanaka S."/>
            <person name="Suzaki T."/>
            <person name="Kawaguchi M."/>
        </authorList>
    </citation>
    <scope>NUCLEOTIDE SEQUENCE</scope>
</reference>
<evidence type="ECO:0000313" key="3">
    <source>
        <dbReference type="EMBL" id="BAV14866.1"/>
    </source>
</evidence>